<evidence type="ECO:0000256" key="11">
    <source>
        <dbReference type="ARBA" id="ARBA00022967"/>
    </source>
</evidence>
<evidence type="ECO:0000256" key="5">
    <source>
        <dbReference type="ARBA" id="ARBA00022448"/>
    </source>
</evidence>
<dbReference type="SUPFAM" id="SSF81464">
    <property type="entry name" value="Cytochrome c oxidase subunit II-like, transmembrane region"/>
    <property type="match status" value="1"/>
</dbReference>
<evidence type="ECO:0000256" key="10">
    <source>
        <dbReference type="ARBA" id="ARBA00022842"/>
    </source>
</evidence>
<dbReference type="PANTHER" id="PTHR22888:SF9">
    <property type="entry name" value="CYTOCHROME C OXIDASE SUBUNIT 2"/>
    <property type="match status" value="1"/>
</dbReference>
<comment type="subunit">
    <text evidence="3">Component of the cytochrome c oxidase (complex IV, CIV), a multisubunit enzyme composed of a catalytic core of 3 subunits and several supernumerary subunits. The complex exists as a monomer or a dimer and forms supercomplexes (SCs) in the inner mitochondrial membrane with ubiquinol-cytochrome c oxidoreductase (cytochrome b-c1 complex, complex III, CIII).</text>
</comment>
<name>E0XLG8_9CHEL</name>
<evidence type="ECO:0000256" key="18">
    <source>
        <dbReference type="RuleBase" id="RU000457"/>
    </source>
</evidence>
<dbReference type="AlphaFoldDB" id="E0XLG8"/>
<dbReference type="PRINTS" id="PR01166">
    <property type="entry name" value="CYCOXIDASEII"/>
</dbReference>
<dbReference type="CDD" id="cd13912">
    <property type="entry name" value="CcO_II_C"/>
    <property type="match status" value="1"/>
</dbReference>
<evidence type="ECO:0000256" key="6">
    <source>
        <dbReference type="ARBA" id="ARBA00022660"/>
    </source>
</evidence>
<evidence type="ECO:0000256" key="13">
    <source>
        <dbReference type="ARBA" id="ARBA00022989"/>
    </source>
</evidence>
<keyword evidence="13 19" id="KW-1133">Transmembrane helix</keyword>
<dbReference type="PANTHER" id="PTHR22888">
    <property type="entry name" value="CYTOCHROME C OXIDASE, SUBUNIT II"/>
    <property type="match status" value="1"/>
</dbReference>
<keyword evidence="8 18" id="KW-0479">Metal-binding</keyword>
<dbReference type="Pfam" id="PF02790">
    <property type="entry name" value="COX2_TM"/>
    <property type="match status" value="1"/>
</dbReference>
<dbReference type="PROSITE" id="PS50999">
    <property type="entry name" value="COX2_TM"/>
    <property type="match status" value="1"/>
</dbReference>
<feature type="transmembrane region" description="Helical" evidence="19">
    <location>
        <begin position="64"/>
        <end position="87"/>
    </location>
</feature>
<dbReference type="GO" id="GO:0004129">
    <property type="term" value="F:cytochrome-c oxidase activity"/>
    <property type="evidence" value="ECO:0007669"/>
    <property type="project" value="UniProtKB-EC"/>
</dbReference>
<evidence type="ECO:0000256" key="3">
    <source>
        <dbReference type="ARBA" id="ARBA00011164"/>
    </source>
</evidence>
<dbReference type="Gene3D" id="1.10.287.90">
    <property type="match status" value="1"/>
</dbReference>
<comment type="similarity">
    <text evidence="2 18">Belongs to the cytochrome c oxidase subunit 2 family.</text>
</comment>
<keyword evidence="5 18" id="KW-0813">Transport</keyword>
<keyword evidence="16 18" id="KW-0472">Membrane</keyword>
<evidence type="ECO:0000256" key="9">
    <source>
        <dbReference type="ARBA" id="ARBA00022792"/>
    </source>
</evidence>
<protein>
    <recommendedName>
        <fullName evidence="4 18">Cytochrome c oxidase subunit 2</fullName>
    </recommendedName>
</protein>
<organism evidence="22">
    <name type="scientific">Nymphon unguiculatum-charcoti complex sp. SEM-1997</name>
    <dbReference type="NCBI Taxonomy" id="61899"/>
    <lineage>
        <taxon>Eukaryota</taxon>
        <taxon>Metazoa</taxon>
        <taxon>Ecdysozoa</taxon>
        <taxon>Arthropoda</taxon>
        <taxon>Chelicerata</taxon>
        <taxon>Pycnogonida</taxon>
        <taxon>Pantopoda</taxon>
        <taxon>Nymphon</taxon>
    </lineage>
</organism>
<keyword evidence="9 18" id="KW-0999">Mitochondrion inner membrane</keyword>
<evidence type="ECO:0000256" key="14">
    <source>
        <dbReference type="ARBA" id="ARBA00023008"/>
    </source>
</evidence>
<dbReference type="InterPro" id="IPR011759">
    <property type="entry name" value="Cyt_c_oxidase_su2_TM_dom"/>
</dbReference>
<dbReference type="FunFam" id="2.60.40.420:FF:000001">
    <property type="entry name" value="Cytochrome c oxidase subunit 2"/>
    <property type="match status" value="1"/>
</dbReference>
<evidence type="ECO:0000256" key="4">
    <source>
        <dbReference type="ARBA" id="ARBA00015946"/>
    </source>
</evidence>
<comment type="subcellular location">
    <subcellularLocation>
        <location evidence="1 18">Mitochondrion inner membrane</location>
        <topology evidence="1 18">Multi-pass membrane protein</topology>
    </subcellularLocation>
</comment>
<evidence type="ECO:0000259" key="20">
    <source>
        <dbReference type="PROSITE" id="PS50857"/>
    </source>
</evidence>
<keyword evidence="6 18" id="KW-0679">Respiratory chain</keyword>
<comment type="cofactor">
    <cofactor evidence="18">
        <name>Cu cation</name>
        <dbReference type="ChEBI" id="CHEBI:23378"/>
    </cofactor>
    <text evidence="18">Binds a copper A center.</text>
</comment>
<evidence type="ECO:0000256" key="12">
    <source>
        <dbReference type="ARBA" id="ARBA00022982"/>
    </source>
</evidence>
<dbReference type="InterPro" id="IPR014222">
    <property type="entry name" value="Cyt_c_oxidase_su2"/>
</dbReference>
<evidence type="ECO:0000256" key="17">
    <source>
        <dbReference type="ARBA" id="ARBA00049512"/>
    </source>
</evidence>
<dbReference type="EMBL" id="GU370076">
    <property type="protein sequence ID" value="ADB92013.1"/>
    <property type="molecule type" value="Genomic_DNA"/>
</dbReference>
<evidence type="ECO:0000256" key="15">
    <source>
        <dbReference type="ARBA" id="ARBA00023128"/>
    </source>
</evidence>
<dbReference type="GO" id="GO:0005507">
    <property type="term" value="F:copper ion binding"/>
    <property type="evidence" value="ECO:0007669"/>
    <property type="project" value="InterPro"/>
</dbReference>
<dbReference type="InterPro" id="IPR045187">
    <property type="entry name" value="CcO_II"/>
</dbReference>
<evidence type="ECO:0000256" key="7">
    <source>
        <dbReference type="ARBA" id="ARBA00022692"/>
    </source>
</evidence>
<keyword evidence="11" id="KW-1278">Translocase</keyword>
<comment type="catalytic activity">
    <reaction evidence="17">
        <text>4 Fe(II)-[cytochrome c] + O2 + 8 H(+)(in) = 4 Fe(III)-[cytochrome c] + 2 H2O + 4 H(+)(out)</text>
        <dbReference type="Rhea" id="RHEA:11436"/>
        <dbReference type="Rhea" id="RHEA-COMP:10350"/>
        <dbReference type="Rhea" id="RHEA-COMP:14399"/>
        <dbReference type="ChEBI" id="CHEBI:15377"/>
        <dbReference type="ChEBI" id="CHEBI:15378"/>
        <dbReference type="ChEBI" id="CHEBI:15379"/>
        <dbReference type="ChEBI" id="CHEBI:29033"/>
        <dbReference type="ChEBI" id="CHEBI:29034"/>
        <dbReference type="EC" id="7.1.1.9"/>
    </reaction>
    <physiologicalReaction direction="left-to-right" evidence="17">
        <dbReference type="Rhea" id="RHEA:11437"/>
    </physiologicalReaction>
</comment>
<keyword evidence="10" id="KW-0460">Magnesium</keyword>
<dbReference type="Pfam" id="PF00116">
    <property type="entry name" value="COX2"/>
    <property type="match status" value="1"/>
</dbReference>
<evidence type="ECO:0000313" key="22">
    <source>
        <dbReference type="EMBL" id="ADB92013.1"/>
    </source>
</evidence>
<comment type="function">
    <text evidence="18">Component of the cytochrome c oxidase, the last enzyme in the mitochondrial electron transport chain which drives oxidative phosphorylation. The respiratory chain contains 3 multisubunit complexes succinate dehydrogenase (complex II, CII), ubiquinol-cytochrome c oxidoreductase (cytochrome b-c1 complex, complex III, CIII) and cytochrome c oxidase (complex IV, CIV), that cooperate to transfer electrons derived from NADH and succinate to molecular oxygen, creating an electrochemical gradient over the inner membrane that drives transmembrane transport and the ATP synthase. Cytochrome c oxidase is the component of the respiratory chain that catalyzes the reduction of oxygen to water. Electrons originating from reduced cytochrome c in the intermembrane space (IMS) are transferred via the dinuclear copper A center (CU(A)) of subunit 2 and heme A of subunit 1 to the active site in subunit 1, a binuclear center (BNC) formed by heme A3 and copper B (CU(B)). The BNC reduces molecular oxygen to 2 water molecules using 4 electrons from cytochrome c in the IMS and 4 protons from the mitochondrial matrix.</text>
</comment>
<keyword evidence="15 18" id="KW-0496">Mitochondrion</keyword>
<keyword evidence="7 18" id="KW-0812">Transmembrane</keyword>
<dbReference type="GO" id="GO:0042773">
    <property type="term" value="P:ATP synthesis coupled electron transport"/>
    <property type="evidence" value="ECO:0007669"/>
    <property type="project" value="TreeGrafter"/>
</dbReference>
<dbReference type="PROSITE" id="PS00078">
    <property type="entry name" value="COX2"/>
    <property type="match status" value="1"/>
</dbReference>
<dbReference type="InterPro" id="IPR008972">
    <property type="entry name" value="Cupredoxin"/>
</dbReference>
<gene>
    <name evidence="22" type="primary">COX2</name>
</gene>
<sequence length="228" mass="26507">MPTWNHLSFQDSASSTMEQLIFFHDYSMIWLVVISSFIFYMMLFSMKNKFTNLILNEGQTIETIWTILPSFILIVIAIPSLRILYLMEELINPQFTIKTIGHQWYWSYEYSDFNYPIEFDSYMIPSEETENIRLLEVDNRLTLPMKTQIRILTTATDVIHSFSVPSLGVKMDSVPGRLNQVCIKSNRSGVFAGQCSEICGINHSFMPIIMEMISMNSFINNFVKNSLK</sequence>
<dbReference type="InterPro" id="IPR001505">
    <property type="entry name" value="Copper_CuA"/>
</dbReference>
<dbReference type="GO" id="GO:0005743">
    <property type="term" value="C:mitochondrial inner membrane"/>
    <property type="evidence" value="ECO:0007669"/>
    <property type="project" value="UniProtKB-SubCell"/>
</dbReference>
<evidence type="ECO:0000256" key="2">
    <source>
        <dbReference type="ARBA" id="ARBA00007866"/>
    </source>
</evidence>
<keyword evidence="12 18" id="KW-0249">Electron transport</keyword>
<keyword evidence="14 18" id="KW-0186">Copper</keyword>
<evidence type="ECO:0000259" key="21">
    <source>
        <dbReference type="PROSITE" id="PS50999"/>
    </source>
</evidence>
<dbReference type="InterPro" id="IPR036257">
    <property type="entry name" value="Cyt_c_oxidase_su2_TM_sf"/>
</dbReference>
<evidence type="ECO:0000256" key="19">
    <source>
        <dbReference type="SAM" id="Phobius"/>
    </source>
</evidence>
<reference evidence="22" key="1">
    <citation type="journal article" date="2010" name="Mol. Phylogenet. Evol.">
        <title>Rare genomic changes and mitochondrial sequences provide independent support for congruent relationships among the sea spiders (Arthropoda, Pycnogonida).</title>
        <authorList>
            <person name="Masta S.E."/>
            <person name="McCall A."/>
            <person name="Longhorn S.J."/>
        </authorList>
    </citation>
    <scope>NUCLEOTIDE SEQUENCE</scope>
</reference>
<dbReference type="SUPFAM" id="SSF49503">
    <property type="entry name" value="Cupredoxins"/>
    <property type="match status" value="1"/>
</dbReference>
<dbReference type="PROSITE" id="PS50857">
    <property type="entry name" value="COX2_CUA"/>
    <property type="match status" value="1"/>
</dbReference>
<dbReference type="InterPro" id="IPR002429">
    <property type="entry name" value="CcO_II-like_C"/>
</dbReference>
<dbReference type="GO" id="GO:0016491">
    <property type="term" value="F:oxidoreductase activity"/>
    <property type="evidence" value="ECO:0007669"/>
    <property type="project" value="InterPro"/>
</dbReference>
<dbReference type="InterPro" id="IPR034210">
    <property type="entry name" value="CcO_II_C"/>
</dbReference>
<proteinExistence type="inferred from homology"/>
<evidence type="ECO:0000256" key="8">
    <source>
        <dbReference type="ARBA" id="ARBA00022723"/>
    </source>
</evidence>
<accession>E0XLG8</accession>
<feature type="domain" description="Cytochrome oxidase subunit II copper A binding" evidence="20">
    <location>
        <begin position="92"/>
        <end position="225"/>
    </location>
</feature>
<evidence type="ECO:0000256" key="16">
    <source>
        <dbReference type="ARBA" id="ARBA00023136"/>
    </source>
</evidence>
<feature type="domain" description="Cytochrome oxidase subunit II transmembrane region profile" evidence="21">
    <location>
        <begin position="1"/>
        <end position="91"/>
    </location>
</feature>
<dbReference type="NCBIfam" id="TIGR02866">
    <property type="entry name" value="CoxB"/>
    <property type="match status" value="1"/>
</dbReference>
<evidence type="ECO:0000256" key="1">
    <source>
        <dbReference type="ARBA" id="ARBA00004448"/>
    </source>
</evidence>
<dbReference type="Gene3D" id="2.60.40.420">
    <property type="entry name" value="Cupredoxins - blue copper proteins"/>
    <property type="match status" value="1"/>
</dbReference>
<feature type="transmembrane region" description="Helical" evidence="19">
    <location>
        <begin position="20"/>
        <end position="43"/>
    </location>
</feature>
<geneLocation type="mitochondrion" evidence="22"/>